<accession>A0AAN5CYB3</accession>
<keyword evidence="2" id="KW-1185">Reference proteome</keyword>
<name>A0AAN5CYB3_9BILA</name>
<dbReference type="EMBL" id="BTRK01000005">
    <property type="protein sequence ID" value="GMR52700.1"/>
    <property type="molecule type" value="Genomic_DNA"/>
</dbReference>
<comment type="caution">
    <text evidence="1">The sequence shown here is derived from an EMBL/GenBank/DDBJ whole genome shotgun (WGS) entry which is preliminary data.</text>
</comment>
<gene>
    <name evidence="1" type="ORF">PMAYCL1PPCAC_22895</name>
</gene>
<feature type="non-terminal residue" evidence="1">
    <location>
        <position position="1"/>
    </location>
</feature>
<protein>
    <submittedName>
        <fullName evidence="1">Uncharacterized protein</fullName>
    </submittedName>
</protein>
<dbReference type="Proteomes" id="UP001328107">
    <property type="component" value="Unassembled WGS sequence"/>
</dbReference>
<sequence length="85" mass="9484">QILAVGARFGPRLNSLTSEHARIRLNSAKSSLTWPPALLSSRRGTPSSCTASPIWCRARGGQRRRRSYPTNIDRSLAVRVLLRQE</sequence>
<dbReference type="AlphaFoldDB" id="A0AAN5CYB3"/>
<evidence type="ECO:0000313" key="2">
    <source>
        <dbReference type="Proteomes" id="UP001328107"/>
    </source>
</evidence>
<proteinExistence type="predicted"/>
<reference evidence="2" key="1">
    <citation type="submission" date="2022-10" db="EMBL/GenBank/DDBJ databases">
        <title>Genome assembly of Pristionchus species.</title>
        <authorList>
            <person name="Yoshida K."/>
            <person name="Sommer R.J."/>
        </authorList>
    </citation>
    <scope>NUCLEOTIDE SEQUENCE [LARGE SCALE GENOMIC DNA]</scope>
    <source>
        <strain evidence="2">RS5460</strain>
    </source>
</reference>
<evidence type="ECO:0000313" key="1">
    <source>
        <dbReference type="EMBL" id="GMR52700.1"/>
    </source>
</evidence>
<organism evidence="1 2">
    <name type="scientific">Pristionchus mayeri</name>
    <dbReference type="NCBI Taxonomy" id="1317129"/>
    <lineage>
        <taxon>Eukaryota</taxon>
        <taxon>Metazoa</taxon>
        <taxon>Ecdysozoa</taxon>
        <taxon>Nematoda</taxon>
        <taxon>Chromadorea</taxon>
        <taxon>Rhabditida</taxon>
        <taxon>Rhabditina</taxon>
        <taxon>Diplogasteromorpha</taxon>
        <taxon>Diplogasteroidea</taxon>
        <taxon>Neodiplogasteridae</taxon>
        <taxon>Pristionchus</taxon>
    </lineage>
</organism>